<dbReference type="PROSITE" id="PS50294">
    <property type="entry name" value="WD_REPEATS_REGION"/>
    <property type="match status" value="2"/>
</dbReference>
<dbReference type="InterPro" id="IPR001680">
    <property type="entry name" value="WD40_rpt"/>
</dbReference>
<dbReference type="OrthoDB" id="674604at2759"/>
<organism evidence="6 7">
    <name type="scientific">Ophiobolus disseminans</name>
    <dbReference type="NCBI Taxonomy" id="1469910"/>
    <lineage>
        <taxon>Eukaryota</taxon>
        <taxon>Fungi</taxon>
        <taxon>Dikarya</taxon>
        <taxon>Ascomycota</taxon>
        <taxon>Pezizomycotina</taxon>
        <taxon>Dothideomycetes</taxon>
        <taxon>Pleosporomycetidae</taxon>
        <taxon>Pleosporales</taxon>
        <taxon>Pleosporineae</taxon>
        <taxon>Phaeosphaeriaceae</taxon>
        <taxon>Ophiobolus</taxon>
    </lineage>
</organism>
<keyword evidence="4" id="KW-0175">Coiled coil</keyword>
<proteinExistence type="predicted"/>
<dbReference type="InterPro" id="IPR027417">
    <property type="entry name" value="P-loop_NTPase"/>
</dbReference>
<dbReference type="Gene3D" id="3.40.50.300">
    <property type="entry name" value="P-loop containing nucleotide triphosphate hydrolases"/>
    <property type="match status" value="1"/>
</dbReference>
<keyword evidence="7" id="KW-1185">Reference proteome</keyword>
<keyword evidence="2" id="KW-0677">Repeat</keyword>
<dbReference type="EMBL" id="MU006248">
    <property type="protein sequence ID" value="KAF2818932.1"/>
    <property type="molecule type" value="Genomic_DNA"/>
</dbReference>
<dbReference type="Pfam" id="PF24883">
    <property type="entry name" value="NPHP3_N"/>
    <property type="match status" value="1"/>
</dbReference>
<dbReference type="PROSITE" id="PS00678">
    <property type="entry name" value="WD_REPEATS_1"/>
    <property type="match status" value="1"/>
</dbReference>
<dbReference type="SUPFAM" id="SSF50978">
    <property type="entry name" value="WD40 repeat-like"/>
    <property type="match status" value="1"/>
</dbReference>
<name>A0A6A6ZCV2_9PLEO</name>
<evidence type="ECO:0000256" key="4">
    <source>
        <dbReference type="SAM" id="Coils"/>
    </source>
</evidence>
<dbReference type="InterPro" id="IPR015943">
    <property type="entry name" value="WD40/YVTN_repeat-like_dom_sf"/>
</dbReference>
<evidence type="ECO:0000259" key="5">
    <source>
        <dbReference type="Pfam" id="PF24883"/>
    </source>
</evidence>
<dbReference type="PANTHER" id="PTHR10039">
    <property type="entry name" value="AMELOGENIN"/>
    <property type="match status" value="1"/>
</dbReference>
<evidence type="ECO:0000256" key="1">
    <source>
        <dbReference type="ARBA" id="ARBA00022574"/>
    </source>
</evidence>
<accession>A0A6A6ZCV2</accession>
<dbReference type="AlphaFoldDB" id="A0A6A6ZCV2"/>
<sequence length="809" mass="90952">MDGLSGAASVIAVIDISAKIGSLCFQYSKAVKEAKDDIERVQRKVGNMERIQKNIKKLLEGRHKARFSTTNRLFDLLSQCLEELKDIKVKLDRGKTRKAMSRFGVRALQWPFTSKQVDKIVSNLEGYEQTFGLALQVDQTDLMLDVDRKLDLVTLDAHKLHQKLDLAGLPIAQGACYNSRDEEHNARCLPNTRTELLDNITTWAQNKDSKPIFWLTGMAGTGKSTIARTKGEGERGNASRFFTTIASELVVHEPGVVPGIRKALNQDSKIADKPLKDQFEKLILQPLLDIKQARSQALVRVVVIDALDECKQEQDIRAILQLLARTKDIQLVPLRIVVTSRPELHICVGFKEMPNGTYQDLVLHKVSRSTIEHNIRLFLEHELSAIQKERALAPDWLTTQQILTLVELAVLLFIYAATVCCYVNTKGGNPEEYLNKLLQYPKATFSQLDRTYLPVLDQLLSEQEERDKEDWLHVFRGLVGSIVILKSPLSIGSIARLLQVPQKQVKRRLDALHSVLSIPNSEDVPIRLLHLSFREFLVDPHKQGRSPFWVNERSTHQKLTSRCLELMSGPSDLRQDMCSLSGPRVLRSEIDNGTIASSLSPELQYACRYWVDHLKHSGQDIVDGDTTHLFLQKHLLHWLEAMSLMGVSSRCVRLLDGLEAIVHLFASLTSTFLHDAERFVLRFQSVLADAPLQIYCSALVFAPERSLIRQTFVDQVLERVKMLSMKEADWDDCRSTPEGHSREVSAVAFSPDGQLVASASHDNTVRLWEAATGTCRSTLEGYSSTVTAVAFSPDGQLVASASCDKTVRL</sequence>
<dbReference type="Pfam" id="PF00400">
    <property type="entry name" value="WD40"/>
    <property type="match status" value="2"/>
</dbReference>
<dbReference type="InterPro" id="IPR019775">
    <property type="entry name" value="WD40_repeat_CS"/>
</dbReference>
<dbReference type="PROSITE" id="PS50082">
    <property type="entry name" value="WD_REPEATS_2"/>
    <property type="match status" value="2"/>
</dbReference>
<evidence type="ECO:0000313" key="7">
    <source>
        <dbReference type="Proteomes" id="UP000799424"/>
    </source>
</evidence>
<dbReference type="InterPro" id="IPR056884">
    <property type="entry name" value="NPHP3-like_N"/>
</dbReference>
<evidence type="ECO:0000313" key="6">
    <source>
        <dbReference type="EMBL" id="KAF2818932.1"/>
    </source>
</evidence>
<feature type="domain" description="Nephrocystin 3-like N-terminal" evidence="5">
    <location>
        <begin position="231"/>
        <end position="341"/>
    </location>
</feature>
<evidence type="ECO:0000256" key="3">
    <source>
        <dbReference type="PROSITE-ProRule" id="PRU00221"/>
    </source>
</evidence>
<keyword evidence="1 3" id="KW-0853">WD repeat</keyword>
<dbReference type="InterPro" id="IPR036322">
    <property type="entry name" value="WD40_repeat_dom_sf"/>
</dbReference>
<feature type="coiled-coil region" evidence="4">
    <location>
        <begin position="24"/>
        <end position="51"/>
    </location>
</feature>
<feature type="repeat" description="WD" evidence="3">
    <location>
        <begin position="779"/>
        <end position="809"/>
    </location>
</feature>
<dbReference type="PANTHER" id="PTHR10039:SF16">
    <property type="entry name" value="GPI INOSITOL-DEACYLASE"/>
    <property type="match status" value="1"/>
</dbReference>
<dbReference type="Gene3D" id="2.130.10.10">
    <property type="entry name" value="YVTN repeat-like/Quinoprotein amine dehydrogenase"/>
    <property type="match status" value="1"/>
</dbReference>
<dbReference type="SMART" id="SM00320">
    <property type="entry name" value="WD40"/>
    <property type="match status" value="2"/>
</dbReference>
<reference evidence="6" key="1">
    <citation type="journal article" date="2020" name="Stud. Mycol.">
        <title>101 Dothideomycetes genomes: a test case for predicting lifestyles and emergence of pathogens.</title>
        <authorList>
            <person name="Haridas S."/>
            <person name="Albert R."/>
            <person name="Binder M."/>
            <person name="Bloem J."/>
            <person name="Labutti K."/>
            <person name="Salamov A."/>
            <person name="Andreopoulos B."/>
            <person name="Baker S."/>
            <person name="Barry K."/>
            <person name="Bills G."/>
            <person name="Bluhm B."/>
            <person name="Cannon C."/>
            <person name="Castanera R."/>
            <person name="Culley D."/>
            <person name="Daum C."/>
            <person name="Ezra D."/>
            <person name="Gonzalez J."/>
            <person name="Henrissat B."/>
            <person name="Kuo A."/>
            <person name="Liang C."/>
            <person name="Lipzen A."/>
            <person name="Lutzoni F."/>
            <person name="Magnuson J."/>
            <person name="Mondo S."/>
            <person name="Nolan M."/>
            <person name="Ohm R."/>
            <person name="Pangilinan J."/>
            <person name="Park H.-J."/>
            <person name="Ramirez L."/>
            <person name="Alfaro M."/>
            <person name="Sun H."/>
            <person name="Tritt A."/>
            <person name="Yoshinaga Y."/>
            <person name="Zwiers L.-H."/>
            <person name="Turgeon B."/>
            <person name="Goodwin S."/>
            <person name="Spatafora J."/>
            <person name="Crous P."/>
            <person name="Grigoriev I."/>
        </authorList>
    </citation>
    <scope>NUCLEOTIDE SEQUENCE</scope>
    <source>
        <strain evidence="6">CBS 113818</strain>
    </source>
</reference>
<feature type="repeat" description="WD" evidence="3">
    <location>
        <begin position="737"/>
        <end position="778"/>
    </location>
</feature>
<evidence type="ECO:0000256" key="2">
    <source>
        <dbReference type="ARBA" id="ARBA00022737"/>
    </source>
</evidence>
<protein>
    <recommendedName>
        <fullName evidence="5">Nephrocystin 3-like N-terminal domain-containing protein</fullName>
    </recommendedName>
</protein>
<dbReference type="SUPFAM" id="SSF52540">
    <property type="entry name" value="P-loop containing nucleoside triphosphate hydrolases"/>
    <property type="match status" value="1"/>
</dbReference>
<dbReference type="Proteomes" id="UP000799424">
    <property type="component" value="Unassembled WGS sequence"/>
</dbReference>
<gene>
    <name evidence="6" type="ORF">CC86DRAFT_432711</name>
</gene>